<sequence length="32" mass="3685">MKFGDAKLENRRRESVLEFELILPTISGHVAK</sequence>
<dbReference type="Proteomes" id="UP000002735">
    <property type="component" value="Chromosome"/>
</dbReference>
<name>C6CQ97_DICC1</name>
<dbReference type="KEGG" id="dze:Dd1591_1226"/>
<dbReference type="EMBL" id="CP001655">
    <property type="protein sequence ID" value="ACT06093.1"/>
    <property type="molecule type" value="Genomic_DNA"/>
</dbReference>
<accession>C6CQ97</accession>
<organism evidence="1 2">
    <name type="scientific">Dickeya chrysanthemi (strain Ech1591)</name>
    <name type="common">Dickeya zeae (strain Ech1591)</name>
    <dbReference type="NCBI Taxonomy" id="561229"/>
    <lineage>
        <taxon>Bacteria</taxon>
        <taxon>Pseudomonadati</taxon>
        <taxon>Pseudomonadota</taxon>
        <taxon>Gammaproteobacteria</taxon>
        <taxon>Enterobacterales</taxon>
        <taxon>Pectobacteriaceae</taxon>
        <taxon>Dickeya</taxon>
    </lineage>
</organism>
<evidence type="ECO:0000313" key="2">
    <source>
        <dbReference type="Proteomes" id="UP000002735"/>
    </source>
</evidence>
<dbReference type="AlphaFoldDB" id="C6CQ97"/>
<gene>
    <name evidence="1" type="ordered locus">Dd1591_1226</name>
</gene>
<dbReference type="HOGENOM" id="CLU_3389148_0_0_6"/>
<evidence type="ECO:0000313" key="1">
    <source>
        <dbReference type="EMBL" id="ACT06093.1"/>
    </source>
</evidence>
<protein>
    <submittedName>
        <fullName evidence="1">Uncharacterized protein</fullName>
    </submittedName>
</protein>
<reference evidence="1 2" key="1">
    <citation type="submission" date="2009-06" db="EMBL/GenBank/DDBJ databases">
        <title>Complete sequence of Dickeya zeae Ech1591.</title>
        <authorList>
            <consortium name="US DOE Joint Genome Institute"/>
            <person name="Lucas S."/>
            <person name="Copeland A."/>
            <person name="Lapidus A."/>
            <person name="Glavina del Rio T."/>
            <person name="Tice H."/>
            <person name="Bruce D."/>
            <person name="Goodwin L."/>
            <person name="Pitluck S."/>
            <person name="Chertkov O."/>
            <person name="Brettin T."/>
            <person name="Detter J.C."/>
            <person name="Han C."/>
            <person name="Larimer F."/>
            <person name="Land M."/>
            <person name="Hauser L."/>
            <person name="Kyrpides N."/>
            <person name="Ovchinnikova G."/>
            <person name="Balakrishnan V."/>
            <person name="Glasner J."/>
            <person name="Perna N.T."/>
        </authorList>
    </citation>
    <scope>NUCLEOTIDE SEQUENCE [LARGE SCALE GENOMIC DNA]</scope>
    <source>
        <strain evidence="1 2">Ech1591</strain>
    </source>
</reference>
<proteinExistence type="predicted"/>